<dbReference type="PANTHER" id="PTHR38795:SF1">
    <property type="entry name" value="DUF6604 DOMAIN-CONTAINING PROTEIN"/>
    <property type="match status" value="1"/>
</dbReference>
<dbReference type="PANTHER" id="PTHR38795">
    <property type="entry name" value="DUF6604 DOMAIN-CONTAINING PROTEIN"/>
    <property type="match status" value="1"/>
</dbReference>
<comment type="caution">
    <text evidence="3">The sequence shown here is derived from an EMBL/GenBank/DDBJ whole genome shotgun (WGS) entry which is preliminary data.</text>
</comment>
<dbReference type="Pfam" id="PF20253">
    <property type="entry name" value="DUF6604"/>
    <property type="match status" value="1"/>
</dbReference>
<reference evidence="3" key="1">
    <citation type="journal article" date="2023" name="Mol. Phylogenet. Evol.">
        <title>Genome-scale phylogeny and comparative genomics of the fungal order Sordariales.</title>
        <authorList>
            <person name="Hensen N."/>
            <person name="Bonometti L."/>
            <person name="Westerberg I."/>
            <person name="Brannstrom I.O."/>
            <person name="Guillou S."/>
            <person name="Cros-Aarteil S."/>
            <person name="Calhoun S."/>
            <person name="Haridas S."/>
            <person name="Kuo A."/>
            <person name="Mondo S."/>
            <person name="Pangilinan J."/>
            <person name="Riley R."/>
            <person name="LaButti K."/>
            <person name="Andreopoulos B."/>
            <person name="Lipzen A."/>
            <person name="Chen C."/>
            <person name="Yan M."/>
            <person name="Daum C."/>
            <person name="Ng V."/>
            <person name="Clum A."/>
            <person name="Steindorff A."/>
            <person name="Ohm R.A."/>
            <person name="Martin F."/>
            <person name="Silar P."/>
            <person name="Natvig D.O."/>
            <person name="Lalanne C."/>
            <person name="Gautier V."/>
            <person name="Ament-Velasquez S.L."/>
            <person name="Kruys A."/>
            <person name="Hutchinson M.I."/>
            <person name="Powell A.J."/>
            <person name="Barry K."/>
            <person name="Miller A.N."/>
            <person name="Grigoriev I.V."/>
            <person name="Debuchy R."/>
            <person name="Gladieux P."/>
            <person name="Hiltunen Thoren M."/>
            <person name="Johannesson H."/>
        </authorList>
    </citation>
    <scope>NUCLEOTIDE SEQUENCE</scope>
    <source>
        <strain evidence="3">PSN293</strain>
    </source>
</reference>
<feature type="domain" description="DUF6604" evidence="2">
    <location>
        <begin position="2"/>
        <end position="53"/>
    </location>
</feature>
<keyword evidence="4" id="KW-1185">Reference proteome</keyword>
<dbReference type="InterPro" id="IPR046539">
    <property type="entry name" value="DUF6604"/>
</dbReference>
<evidence type="ECO:0000313" key="4">
    <source>
        <dbReference type="Proteomes" id="UP001301769"/>
    </source>
</evidence>
<accession>A0AAN6XT78</accession>
<evidence type="ECO:0000259" key="2">
    <source>
        <dbReference type="Pfam" id="PF20253"/>
    </source>
</evidence>
<gene>
    <name evidence="3" type="ORF">QBC37DRAFT_458867</name>
</gene>
<evidence type="ECO:0000313" key="3">
    <source>
        <dbReference type="EMBL" id="KAK4206493.1"/>
    </source>
</evidence>
<proteinExistence type="predicted"/>
<dbReference type="AlphaFoldDB" id="A0AAN6XT78"/>
<dbReference type="Proteomes" id="UP001301769">
    <property type="component" value="Unassembled WGS sequence"/>
</dbReference>
<sequence length="824" mass="95933">MVYCFFDDFNAIRNYVAERWCDYWYDRSVSLTTLAVITNAAFELVNRMEGELIANLGPRRRELSRYDFMLRLLFIDFGIDHVDYDSYEGLSKDEEQERIWREESDWLAFSSFCAIVPIVYGANDMNSWKKFSDNVSLQLVKEAAHLKALKKNGQEFPILPAEPEILLDFQSALNSRMYTSALIFSVQLWPILMTHVPGKDSREGYKLREQVRERITEISAYMMNDCQYEDAKARLMQLGVEEDPEKFLLLKNEPVWAGLMNFRLQLIRSELGHQYTALTSIVEAAGYLYLACRAADKALPAWGEMDRYIDTYTDRSQFKSTLRSCATPESIIRKFEKVMTAHQAAVKEWENPNITEGTFIPDVRIRRTLYRRYAWEDPSDRCSMRYLMELTVHKLQIERNDFEEMLREQQAGKGWTRAIEEGTCSRKGQGQSGELVKQDKTVASSSQDGELAKERDFKRRAMLAQLSHVEMLQLLDETVTSQLEGLFKLDYFKLYDEAVAFLRAVVYHDAFGHELKERVGYSKFDDKTTGQLGKVPVHLVKNLDEEKESGTVVDTLINVFKDSLEGLFPIIPEEMKKKLESGGGARVWYQDIRKVLSKFGLSPEPHFTFIFLFGTKITKITKRDSSSLSRHLTIHLQDWLESDEVEPYWNEFRESWLEKRKVSAAVDKATCCLGSFAGPSRQDYNRVKKRVGRIIPSFDDVVKALNDMVVAPPAANMRLLTLAPYFRVPGRLNKAKWRTEDHWARFIRQVAFRAHWKTGRTGDGVRADDGELPSLWPAAYEKPTRNDRKALYRLLRCWTLRYYYQRTDEKSAREYRERDLLGWD</sequence>
<dbReference type="EMBL" id="MU858399">
    <property type="protein sequence ID" value="KAK4206493.1"/>
    <property type="molecule type" value="Genomic_DNA"/>
</dbReference>
<feature type="region of interest" description="Disordered" evidence="1">
    <location>
        <begin position="424"/>
        <end position="451"/>
    </location>
</feature>
<evidence type="ECO:0000256" key="1">
    <source>
        <dbReference type="SAM" id="MobiDB-lite"/>
    </source>
</evidence>
<organism evidence="3 4">
    <name type="scientific">Rhypophila decipiens</name>
    <dbReference type="NCBI Taxonomy" id="261697"/>
    <lineage>
        <taxon>Eukaryota</taxon>
        <taxon>Fungi</taxon>
        <taxon>Dikarya</taxon>
        <taxon>Ascomycota</taxon>
        <taxon>Pezizomycotina</taxon>
        <taxon>Sordariomycetes</taxon>
        <taxon>Sordariomycetidae</taxon>
        <taxon>Sordariales</taxon>
        <taxon>Naviculisporaceae</taxon>
        <taxon>Rhypophila</taxon>
    </lineage>
</organism>
<name>A0AAN6XT78_9PEZI</name>
<reference evidence="3" key="2">
    <citation type="submission" date="2023-05" db="EMBL/GenBank/DDBJ databases">
        <authorList>
            <consortium name="Lawrence Berkeley National Laboratory"/>
            <person name="Steindorff A."/>
            <person name="Hensen N."/>
            <person name="Bonometti L."/>
            <person name="Westerberg I."/>
            <person name="Brannstrom I.O."/>
            <person name="Guillou S."/>
            <person name="Cros-Aarteil S."/>
            <person name="Calhoun S."/>
            <person name="Haridas S."/>
            <person name="Kuo A."/>
            <person name="Mondo S."/>
            <person name="Pangilinan J."/>
            <person name="Riley R."/>
            <person name="Labutti K."/>
            <person name="Andreopoulos B."/>
            <person name="Lipzen A."/>
            <person name="Chen C."/>
            <person name="Yanf M."/>
            <person name="Daum C."/>
            <person name="Ng V."/>
            <person name="Clum A."/>
            <person name="Ohm R."/>
            <person name="Martin F."/>
            <person name="Silar P."/>
            <person name="Natvig D."/>
            <person name="Lalanne C."/>
            <person name="Gautier V."/>
            <person name="Ament-Velasquez S.L."/>
            <person name="Kruys A."/>
            <person name="Hutchinson M.I."/>
            <person name="Powell A.J."/>
            <person name="Barry K."/>
            <person name="Miller A.N."/>
            <person name="Grigoriev I.V."/>
            <person name="Debuchy R."/>
            <person name="Gladieux P."/>
            <person name="Thoren M.H."/>
            <person name="Johannesson H."/>
        </authorList>
    </citation>
    <scope>NUCLEOTIDE SEQUENCE</scope>
    <source>
        <strain evidence="3">PSN293</strain>
    </source>
</reference>
<protein>
    <recommendedName>
        <fullName evidence="2">DUF6604 domain-containing protein</fullName>
    </recommendedName>
</protein>